<evidence type="ECO:0000256" key="7">
    <source>
        <dbReference type="SAM" id="SignalP"/>
    </source>
</evidence>
<organism evidence="9 10">
    <name type="scientific">Pontiella desulfatans</name>
    <dbReference type="NCBI Taxonomy" id="2750659"/>
    <lineage>
        <taxon>Bacteria</taxon>
        <taxon>Pseudomonadati</taxon>
        <taxon>Kiritimatiellota</taxon>
        <taxon>Kiritimatiellia</taxon>
        <taxon>Kiritimatiellales</taxon>
        <taxon>Pontiellaceae</taxon>
        <taxon>Pontiella</taxon>
    </lineage>
</organism>
<comment type="cofactor">
    <cofactor evidence="1">
        <name>Ca(2+)</name>
        <dbReference type="ChEBI" id="CHEBI:29108"/>
    </cofactor>
</comment>
<accession>A0A6C2TZC0</accession>
<dbReference type="Gene3D" id="3.30.1120.10">
    <property type="match status" value="1"/>
</dbReference>
<dbReference type="AlphaFoldDB" id="A0A6C2TZC0"/>
<dbReference type="Proteomes" id="UP000366872">
    <property type="component" value="Unassembled WGS sequence"/>
</dbReference>
<keyword evidence="5" id="KW-0378">Hydrolase</keyword>
<dbReference type="RefSeq" id="WP_168442071.1">
    <property type="nucleotide sequence ID" value="NZ_CAAHFG010000001.1"/>
</dbReference>
<proteinExistence type="inferred from homology"/>
<dbReference type="SUPFAM" id="SSF53649">
    <property type="entry name" value="Alkaline phosphatase-like"/>
    <property type="match status" value="1"/>
</dbReference>
<sequence>MKRILTLIVLSTVVMAHAAERPNILVLIGDDQNMNSIGAYGAKYATPHIDRLAKEGVLHTRAYTTSALCVPTRYSCLTGSYPSRCRNRLFKEYDYQPPIRNGAFFCETDRTIVQALQKAGYYTGASGKWHSDFHELLPLHDIPNDADPNDPAIKAMLQESVEIQRDLIHGYGFDYAECITAGNVVDQYPKALEHHNVEYTVKGALDFLDQAPDDKPFFLWTAFTPTHGPHEPIESADVTVTPEGITDKAVGVMGPRSDIPKNKGVVAEMMMWTDEGVGVILDKLDEMGVADNTLVIYLADQQATGKATPYECGNNIPFIVRWPDGGLQAGQVNDTLIDVTDMAATFMDVAQAKPVEGLHLDGMSILPVWSGKTDVLKEAIYTEMGYAKSVVTKDHKYIAIRYNDQMLKRGMSPNLSGTLAENIDAGNFDRLWVKTPYGQMYKRFGFADPDQLFDLRKDPNEKSNLAANPEYQKVMKEMQVHLTGYVQDIGRPFGEFGE</sequence>
<dbReference type="PANTHER" id="PTHR42693:SF42">
    <property type="entry name" value="ARYLSULFATASE G"/>
    <property type="match status" value="1"/>
</dbReference>
<feature type="domain" description="Sulfatase N-terminal" evidence="8">
    <location>
        <begin position="22"/>
        <end position="351"/>
    </location>
</feature>
<evidence type="ECO:0000313" key="10">
    <source>
        <dbReference type="Proteomes" id="UP000366872"/>
    </source>
</evidence>
<keyword evidence="10" id="KW-1185">Reference proteome</keyword>
<dbReference type="GO" id="GO:0046872">
    <property type="term" value="F:metal ion binding"/>
    <property type="evidence" value="ECO:0007669"/>
    <property type="project" value="UniProtKB-KW"/>
</dbReference>
<evidence type="ECO:0000256" key="1">
    <source>
        <dbReference type="ARBA" id="ARBA00001913"/>
    </source>
</evidence>
<dbReference type="InterPro" id="IPR050738">
    <property type="entry name" value="Sulfatase"/>
</dbReference>
<comment type="similarity">
    <text evidence="2">Belongs to the sulfatase family.</text>
</comment>
<dbReference type="PROSITE" id="PS00149">
    <property type="entry name" value="SULFATASE_2"/>
    <property type="match status" value="1"/>
</dbReference>
<feature type="signal peptide" evidence="7">
    <location>
        <begin position="1"/>
        <end position="18"/>
    </location>
</feature>
<dbReference type="InterPro" id="IPR000917">
    <property type="entry name" value="Sulfatase_N"/>
</dbReference>
<keyword evidence="3" id="KW-0479">Metal-binding</keyword>
<evidence type="ECO:0000256" key="3">
    <source>
        <dbReference type="ARBA" id="ARBA00022723"/>
    </source>
</evidence>
<feature type="chain" id="PRO_5028816125" evidence="7">
    <location>
        <begin position="19"/>
        <end position="498"/>
    </location>
</feature>
<gene>
    <name evidence="9" type="ORF">PDESU_01594</name>
</gene>
<reference evidence="9 10" key="1">
    <citation type="submission" date="2019-04" db="EMBL/GenBank/DDBJ databases">
        <authorList>
            <person name="Van Vliet M D."/>
        </authorList>
    </citation>
    <scope>NUCLEOTIDE SEQUENCE [LARGE SCALE GENOMIC DNA]</scope>
    <source>
        <strain evidence="9 10">F1</strain>
    </source>
</reference>
<dbReference type="Gene3D" id="3.40.720.10">
    <property type="entry name" value="Alkaline Phosphatase, subunit A"/>
    <property type="match status" value="1"/>
</dbReference>
<evidence type="ECO:0000256" key="4">
    <source>
        <dbReference type="ARBA" id="ARBA00022729"/>
    </source>
</evidence>
<dbReference type="PANTHER" id="PTHR42693">
    <property type="entry name" value="ARYLSULFATASE FAMILY MEMBER"/>
    <property type="match status" value="1"/>
</dbReference>
<dbReference type="InterPro" id="IPR024607">
    <property type="entry name" value="Sulfatase_CS"/>
</dbReference>
<evidence type="ECO:0000313" key="9">
    <source>
        <dbReference type="EMBL" id="VGO13040.1"/>
    </source>
</evidence>
<evidence type="ECO:0000256" key="2">
    <source>
        <dbReference type="ARBA" id="ARBA00008779"/>
    </source>
</evidence>
<evidence type="ECO:0000256" key="5">
    <source>
        <dbReference type="ARBA" id="ARBA00022801"/>
    </source>
</evidence>
<evidence type="ECO:0000259" key="8">
    <source>
        <dbReference type="Pfam" id="PF00884"/>
    </source>
</evidence>
<keyword evidence="4 7" id="KW-0732">Signal</keyword>
<name>A0A6C2TZC0_PONDE</name>
<protein>
    <submittedName>
        <fullName evidence="9">Arylsulfatase</fullName>
    </submittedName>
</protein>
<dbReference type="GO" id="GO:0004065">
    <property type="term" value="F:arylsulfatase activity"/>
    <property type="evidence" value="ECO:0007669"/>
    <property type="project" value="TreeGrafter"/>
</dbReference>
<dbReference type="EMBL" id="CAAHFG010000001">
    <property type="protein sequence ID" value="VGO13040.1"/>
    <property type="molecule type" value="Genomic_DNA"/>
</dbReference>
<dbReference type="Pfam" id="PF00884">
    <property type="entry name" value="Sulfatase"/>
    <property type="match status" value="1"/>
</dbReference>
<evidence type="ECO:0000256" key="6">
    <source>
        <dbReference type="ARBA" id="ARBA00022837"/>
    </source>
</evidence>
<keyword evidence="6" id="KW-0106">Calcium</keyword>
<dbReference type="InterPro" id="IPR017850">
    <property type="entry name" value="Alkaline_phosphatase_core_sf"/>
</dbReference>